<dbReference type="Pfam" id="PF00098">
    <property type="entry name" value="zf-CCHC"/>
    <property type="match status" value="1"/>
</dbReference>
<dbReference type="SMART" id="SM00343">
    <property type="entry name" value="ZnF_C2HC"/>
    <property type="match status" value="1"/>
</dbReference>
<dbReference type="InterPro" id="IPR001584">
    <property type="entry name" value="Integrase_cat-core"/>
</dbReference>
<evidence type="ECO:0000256" key="6">
    <source>
        <dbReference type="SAM" id="MobiDB-lite"/>
    </source>
</evidence>
<dbReference type="InterPro" id="IPR012337">
    <property type="entry name" value="RNaseH-like_sf"/>
</dbReference>
<dbReference type="GO" id="GO:0003676">
    <property type="term" value="F:nucleic acid binding"/>
    <property type="evidence" value="ECO:0007669"/>
    <property type="project" value="InterPro"/>
</dbReference>
<dbReference type="PROSITE" id="PS50158">
    <property type="entry name" value="ZF_CCHC"/>
    <property type="match status" value="1"/>
</dbReference>
<name>A0AAW1YKZ1_RUBAR</name>
<keyword evidence="5" id="KW-0863">Zinc-finger</keyword>
<evidence type="ECO:0000256" key="5">
    <source>
        <dbReference type="PROSITE-ProRule" id="PRU00047"/>
    </source>
</evidence>
<evidence type="ECO:0000256" key="4">
    <source>
        <dbReference type="ARBA" id="ARBA00022801"/>
    </source>
</evidence>
<dbReference type="InterPro" id="IPR054722">
    <property type="entry name" value="PolX-like_BBD"/>
</dbReference>
<dbReference type="GO" id="GO:0008270">
    <property type="term" value="F:zinc ion binding"/>
    <property type="evidence" value="ECO:0007669"/>
    <property type="project" value="UniProtKB-KW"/>
</dbReference>
<dbReference type="PANTHER" id="PTHR42648:SF28">
    <property type="entry name" value="TRANSPOSON-ENCODED PROTEIN WITH RIBONUCLEASE H-LIKE AND RETROVIRUS ZINC FINGER-LIKE DOMAINS"/>
    <property type="match status" value="1"/>
</dbReference>
<protein>
    <recommendedName>
        <fullName evidence="11">RNA-directed DNA polymerase</fullName>
    </recommendedName>
</protein>
<reference evidence="9 10" key="1">
    <citation type="journal article" date="2023" name="G3 (Bethesda)">
        <title>A chromosome-length genome assembly and annotation of blackberry (Rubus argutus, cv. 'Hillquist').</title>
        <authorList>
            <person name="Bruna T."/>
            <person name="Aryal R."/>
            <person name="Dudchenko O."/>
            <person name="Sargent D.J."/>
            <person name="Mead D."/>
            <person name="Buti M."/>
            <person name="Cavallini A."/>
            <person name="Hytonen T."/>
            <person name="Andres J."/>
            <person name="Pham M."/>
            <person name="Weisz D."/>
            <person name="Mascagni F."/>
            <person name="Usai G."/>
            <person name="Natali L."/>
            <person name="Bassil N."/>
            <person name="Fernandez G.E."/>
            <person name="Lomsadze A."/>
            <person name="Armour M."/>
            <person name="Olukolu B."/>
            <person name="Poorten T."/>
            <person name="Britton C."/>
            <person name="Davik J."/>
            <person name="Ashrafi H."/>
            <person name="Aiden E.L."/>
            <person name="Borodovsky M."/>
            <person name="Worthington M."/>
        </authorList>
    </citation>
    <scope>NUCLEOTIDE SEQUENCE [LARGE SCALE GENOMIC DNA]</scope>
    <source>
        <strain evidence="9">PI 553951</strain>
    </source>
</reference>
<dbReference type="Pfam" id="PF13976">
    <property type="entry name" value="gag_pre-integrs"/>
    <property type="match status" value="1"/>
</dbReference>
<evidence type="ECO:0000259" key="7">
    <source>
        <dbReference type="PROSITE" id="PS50158"/>
    </source>
</evidence>
<dbReference type="SUPFAM" id="SSF53098">
    <property type="entry name" value="Ribonuclease H-like"/>
    <property type="match status" value="1"/>
</dbReference>
<comment type="caution">
    <text evidence="9">The sequence shown here is derived from an EMBL/GenBank/DDBJ whole genome shotgun (WGS) entry which is preliminary data.</text>
</comment>
<dbReference type="Pfam" id="PF07727">
    <property type="entry name" value="RVT_2"/>
    <property type="match status" value="1"/>
</dbReference>
<keyword evidence="4" id="KW-0378">Hydrolase</keyword>
<dbReference type="Pfam" id="PF14223">
    <property type="entry name" value="Retrotran_gag_2"/>
    <property type="match status" value="1"/>
</dbReference>
<dbReference type="Proteomes" id="UP001457282">
    <property type="component" value="Unassembled WGS sequence"/>
</dbReference>
<evidence type="ECO:0000313" key="10">
    <source>
        <dbReference type="Proteomes" id="UP001457282"/>
    </source>
</evidence>
<keyword evidence="2" id="KW-0479">Metal-binding</keyword>
<keyword evidence="1" id="KW-0645">Protease</keyword>
<keyword evidence="3" id="KW-0064">Aspartyl protease</keyword>
<dbReference type="Pfam" id="PF25597">
    <property type="entry name" value="SH3_retrovirus"/>
    <property type="match status" value="1"/>
</dbReference>
<evidence type="ECO:0000256" key="2">
    <source>
        <dbReference type="ARBA" id="ARBA00022723"/>
    </source>
</evidence>
<evidence type="ECO:0000259" key="8">
    <source>
        <dbReference type="PROSITE" id="PS50994"/>
    </source>
</evidence>
<dbReference type="InterPro" id="IPR039537">
    <property type="entry name" value="Retrotran_Ty1/copia-like"/>
</dbReference>
<dbReference type="Gene3D" id="4.10.60.10">
    <property type="entry name" value="Zinc finger, CCHC-type"/>
    <property type="match status" value="1"/>
</dbReference>
<dbReference type="PANTHER" id="PTHR42648">
    <property type="entry name" value="TRANSPOSASE, PUTATIVE-RELATED"/>
    <property type="match status" value="1"/>
</dbReference>
<dbReference type="InterPro" id="IPR036397">
    <property type="entry name" value="RNaseH_sf"/>
</dbReference>
<organism evidence="9 10">
    <name type="scientific">Rubus argutus</name>
    <name type="common">Southern blackberry</name>
    <dbReference type="NCBI Taxonomy" id="59490"/>
    <lineage>
        <taxon>Eukaryota</taxon>
        <taxon>Viridiplantae</taxon>
        <taxon>Streptophyta</taxon>
        <taxon>Embryophyta</taxon>
        <taxon>Tracheophyta</taxon>
        <taxon>Spermatophyta</taxon>
        <taxon>Magnoliopsida</taxon>
        <taxon>eudicotyledons</taxon>
        <taxon>Gunneridae</taxon>
        <taxon>Pentapetalae</taxon>
        <taxon>rosids</taxon>
        <taxon>fabids</taxon>
        <taxon>Rosales</taxon>
        <taxon>Rosaceae</taxon>
        <taxon>Rosoideae</taxon>
        <taxon>Rosoideae incertae sedis</taxon>
        <taxon>Rubus</taxon>
    </lineage>
</organism>
<dbReference type="GO" id="GO:0015074">
    <property type="term" value="P:DNA integration"/>
    <property type="evidence" value="ECO:0007669"/>
    <property type="project" value="InterPro"/>
</dbReference>
<dbReference type="GO" id="GO:0006508">
    <property type="term" value="P:proteolysis"/>
    <property type="evidence" value="ECO:0007669"/>
    <property type="project" value="UniProtKB-KW"/>
</dbReference>
<evidence type="ECO:0000313" key="9">
    <source>
        <dbReference type="EMBL" id="KAK9949323.1"/>
    </source>
</evidence>
<proteinExistence type="predicted"/>
<dbReference type="SUPFAM" id="SSF56672">
    <property type="entry name" value="DNA/RNA polymerases"/>
    <property type="match status" value="1"/>
</dbReference>
<dbReference type="InterPro" id="IPR036875">
    <property type="entry name" value="Znf_CCHC_sf"/>
</dbReference>
<dbReference type="GO" id="GO:0004190">
    <property type="term" value="F:aspartic-type endopeptidase activity"/>
    <property type="evidence" value="ECO:0007669"/>
    <property type="project" value="UniProtKB-KW"/>
</dbReference>
<feature type="region of interest" description="Disordered" evidence="6">
    <location>
        <begin position="1"/>
        <end position="22"/>
    </location>
</feature>
<dbReference type="InterPro" id="IPR025724">
    <property type="entry name" value="GAG-pre-integrase_dom"/>
</dbReference>
<evidence type="ECO:0000256" key="1">
    <source>
        <dbReference type="ARBA" id="ARBA00022670"/>
    </source>
</evidence>
<dbReference type="Pfam" id="PF00665">
    <property type="entry name" value="rve"/>
    <property type="match status" value="1"/>
</dbReference>
<dbReference type="InterPro" id="IPR057670">
    <property type="entry name" value="SH3_retrovirus"/>
</dbReference>
<dbReference type="Gene3D" id="3.30.420.10">
    <property type="entry name" value="Ribonuclease H-like superfamily/Ribonuclease H"/>
    <property type="match status" value="1"/>
</dbReference>
<dbReference type="InterPro" id="IPR001878">
    <property type="entry name" value="Znf_CCHC"/>
</dbReference>
<feature type="domain" description="Integrase catalytic" evidence="8">
    <location>
        <begin position="450"/>
        <end position="625"/>
    </location>
</feature>
<dbReference type="InterPro" id="IPR043502">
    <property type="entry name" value="DNA/RNA_pol_sf"/>
</dbReference>
<feature type="domain" description="CCHC-type" evidence="7">
    <location>
        <begin position="213"/>
        <end position="229"/>
    </location>
</feature>
<dbReference type="PROSITE" id="PS50994">
    <property type="entry name" value="INTEGRASE"/>
    <property type="match status" value="1"/>
</dbReference>
<dbReference type="CDD" id="cd09272">
    <property type="entry name" value="RNase_HI_RT_Ty1"/>
    <property type="match status" value="1"/>
</dbReference>
<dbReference type="EMBL" id="JBEDUW010000001">
    <property type="protein sequence ID" value="KAK9949323.1"/>
    <property type="molecule type" value="Genomic_DNA"/>
</dbReference>
<dbReference type="SUPFAM" id="SSF57756">
    <property type="entry name" value="Retrovirus zinc finger-like domains"/>
    <property type="match status" value="1"/>
</dbReference>
<accession>A0AAW1YKZ1</accession>
<keyword evidence="5" id="KW-0862">Zinc</keyword>
<evidence type="ECO:0000256" key="3">
    <source>
        <dbReference type="ARBA" id="ARBA00022750"/>
    </source>
</evidence>
<gene>
    <name evidence="9" type="ORF">M0R45_004852</name>
</gene>
<sequence length="1334" mass="151937">MQDIDWCLTEDTPNPITDESTDQEREHSILWTRANRMCRLIAMRTMTDTVKGSIAETENAREYLESIAERFKESEKAEASMLLDSFISLKYTSAMSIREYIMQMIEISAKLAELNMPLDDHFVVHMALKSLPAQFNSLKTTYNTQKDKWTLNELIAVCVQEEERMKKDREVSVNLITKPQWKTAKGKGKLSAASTAISPGIKKNANWKKKSFKCFFCKKEGHMKRDCDKYKNWVVKKGKNIAFSVEVNLIDINPHTWWLDTGSPLHISNSLQGFISKRLPKRNEASICVGNGMKVAVKAIGVVRLDLGSGTFFNLENVYYVPSMRRNLVSVALLVRQRCSFFIDFSGIKISIGSQYIGSANFVNDYMMLSCSYPKEILLIENSENTNDKKRKYTENSAFLWHRRLGHVSKERLQILIKQNILPAVDFSDLVDCIECVKGKFAKQKKKGAVRSTGLLQLIHTDICGPFSKETICGNRYFITFIDDFSRYCYVYLISEKSQSLEKFKIYKAEVEKELNAEIKVVRSDRGGEYYGKYTESGQHKGPFALFLEENGIQAQYTTPGTPEQNGVAERRNRTLLNMVRSMMCTSGLPRFLWGEALKTANYLTNRIPSKAVTLIPFETWKNRKPSIQHIHVWGCRAEARPYNPKESKLDSKTVSCFFIGYPDHSRGYKFYCPSYTSRIIETNKAIFFDEVSHSHSLEDLELEFSEIPEASELQPISLEPITAPVVNDVVVSVHNDHTDHNVQVNDPEPVIEPHDAPEPEIVEPLEADVAAPAEALRRSTRERKSALPEDYIVYLQEADFDIGEVSDPVTFNQAINSDQSQNWEAAMVAELESMKVNDVWTLVQLPKSHKAIGCKWVFKTKMCADGNIERYKARLVAKGFTQQEGVDFNETFSPVSTKDAFRVIMALVAHYDMELHQMDVKTAFLNGELEEEIYMKQPEGFIEPGTEHMVCRLNKSIYGLKQASRQWYLKFDSVVSEFGFVENQVDECVYMKSEGKNFIFLVLYVDDILLASSDVNLLKRTKCFLSQRFDMKDLGEASYVLGIEIKRDRPKHLLGLCQQAYINKVLKRFDMQNCTGGLVPMAKGDRLHKGQCPKNDLERENMKSKPYAQLVGSLMYAQVCTRPDLAYAVGILSRFQSNPGYEHWIGGKKVLRYLQKTKNHLLVYRRVKELEVVGYTDADFASHYPDSGKSTSGYVFMLAGGAIAWKSVKQTLTTTSTMQAEFIAIYEGVCEGLWLKNFLIQTNVVDTIVSRPLKIYCDNSAAVCFTKNNKRSTNSKHIDLKYYTVRERVKNKELEVLKIATLAQLADPFTKALTVAAFTQHANDMGILPSLDA</sequence>
<keyword evidence="10" id="KW-1185">Reference proteome</keyword>
<evidence type="ECO:0008006" key="11">
    <source>
        <dbReference type="Google" id="ProtNLM"/>
    </source>
</evidence>
<dbReference type="InterPro" id="IPR013103">
    <property type="entry name" value="RVT_2"/>
</dbReference>
<dbReference type="Pfam" id="PF22936">
    <property type="entry name" value="Pol_BBD"/>
    <property type="match status" value="1"/>
</dbReference>